<feature type="region of interest" description="Disordered" evidence="11">
    <location>
        <begin position="584"/>
        <end position="606"/>
    </location>
</feature>
<feature type="region of interest" description="Disordered" evidence="11">
    <location>
        <begin position="773"/>
        <end position="796"/>
    </location>
</feature>
<keyword evidence="9" id="KW-0233">DNA recombination</keyword>
<keyword evidence="3" id="KW-0255">Endonuclease</keyword>
<evidence type="ECO:0000256" key="11">
    <source>
        <dbReference type="SAM" id="MobiDB-lite"/>
    </source>
</evidence>
<proteinExistence type="predicted"/>
<keyword evidence="8" id="KW-0239">DNA-directed DNA polymerase</keyword>
<dbReference type="AlphaFoldDB" id="A0A6L2NDU0"/>
<keyword evidence="6" id="KW-0229">DNA integration</keyword>
<keyword evidence="7" id="KW-0695">RNA-directed DNA polymerase</keyword>
<evidence type="ECO:0000256" key="4">
    <source>
        <dbReference type="ARBA" id="ARBA00022801"/>
    </source>
</evidence>
<evidence type="ECO:0000256" key="5">
    <source>
        <dbReference type="ARBA" id="ARBA00022842"/>
    </source>
</evidence>
<dbReference type="PANTHER" id="PTHR42648:SF11">
    <property type="entry name" value="TRANSPOSON TY4-P GAG-POL POLYPROTEIN"/>
    <property type="match status" value="1"/>
</dbReference>
<evidence type="ECO:0000259" key="13">
    <source>
        <dbReference type="Pfam" id="PF25597"/>
    </source>
</evidence>
<dbReference type="EMBL" id="BKCJ010008738">
    <property type="protein sequence ID" value="GEU83719.1"/>
    <property type="molecule type" value="Genomic_DNA"/>
</dbReference>
<gene>
    <name evidence="14" type="ORF">Tci_055697</name>
</gene>
<keyword evidence="4" id="KW-0378">Hydrolase</keyword>
<keyword evidence="5" id="KW-0460">Magnesium</keyword>
<dbReference type="InterPro" id="IPR057670">
    <property type="entry name" value="SH3_retrovirus"/>
</dbReference>
<keyword evidence="10" id="KW-0511">Multifunctional enzyme</keyword>
<accession>A0A6L2NDU0</accession>
<evidence type="ECO:0000256" key="7">
    <source>
        <dbReference type="ARBA" id="ARBA00022918"/>
    </source>
</evidence>
<keyword evidence="1" id="KW-0540">Nuclease</keyword>
<comment type="caution">
    <text evidence="14">The sequence shown here is derived from an EMBL/GenBank/DDBJ whole genome shotgun (WGS) entry which is preliminary data.</text>
</comment>
<evidence type="ECO:0000256" key="6">
    <source>
        <dbReference type="ARBA" id="ARBA00022908"/>
    </source>
</evidence>
<keyword evidence="8" id="KW-0808">Transferase</keyword>
<evidence type="ECO:0000259" key="12">
    <source>
        <dbReference type="Pfam" id="PF07727"/>
    </source>
</evidence>
<dbReference type="PANTHER" id="PTHR42648">
    <property type="entry name" value="TRANSPOSASE, PUTATIVE-RELATED"/>
    <property type="match status" value="1"/>
</dbReference>
<evidence type="ECO:0000256" key="10">
    <source>
        <dbReference type="ARBA" id="ARBA00023268"/>
    </source>
</evidence>
<dbReference type="GO" id="GO:0004519">
    <property type="term" value="F:endonuclease activity"/>
    <property type="evidence" value="ECO:0007669"/>
    <property type="project" value="UniProtKB-KW"/>
</dbReference>
<name>A0A6L2NDU0_TANCI</name>
<evidence type="ECO:0000256" key="3">
    <source>
        <dbReference type="ARBA" id="ARBA00022759"/>
    </source>
</evidence>
<dbReference type="InterPro" id="IPR013103">
    <property type="entry name" value="RVT_2"/>
</dbReference>
<evidence type="ECO:0000256" key="2">
    <source>
        <dbReference type="ARBA" id="ARBA00022723"/>
    </source>
</evidence>
<reference evidence="14" key="1">
    <citation type="journal article" date="2019" name="Sci. Rep.">
        <title>Draft genome of Tanacetum cinerariifolium, the natural source of mosquito coil.</title>
        <authorList>
            <person name="Yamashiro T."/>
            <person name="Shiraishi A."/>
            <person name="Satake H."/>
            <person name="Nakayama K."/>
        </authorList>
    </citation>
    <scope>NUCLEOTIDE SEQUENCE</scope>
</reference>
<dbReference type="Pfam" id="PF25597">
    <property type="entry name" value="SH3_retrovirus"/>
    <property type="match status" value="1"/>
</dbReference>
<evidence type="ECO:0000256" key="8">
    <source>
        <dbReference type="ARBA" id="ARBA00022932"/>
    </source>
</evidence>
<feature type="compositionally biased region" description="Basic and acidic residues" evidence="11">
    <location>
        <begin position="285"/>
        <end position="320"/>
    </location>
</feature>
<organism evidence="14">
    <name type="scientific">Tanacetum cinerariifolium</name>
    <name type="common">Dalmatian daisy</name>
    <name type="synonym">Chrysanthemum cinerariifolium</name>
    <dbReference type="NCBI Taxonomy" id="118510"/>
    <lineage>
        <taxon>Eukaryota</taxon>
        <taxon>Viridiplantae</taxon>
        <taxon>Streptophyta</taxon>
        <taxon>Embryophyta</taxon>
        <taxon>Tracheophyta</taxon>
        <taxon>Spermatophyta</taxon>
        <taxon>Magnoliopsida</taxon>
        <taxon>eudicotyledons</taxon>
        <taxon>Gunneridae</taxon>
        <taxon>Pentapetalae</taxon>
        <taxon>asterids</taxon>
        <taxon>campanulids</taxon>
        <taxon>Asterales</taxon>
        <taxon>Asteraceae</taxon>
        <taxon>Asteroideae</taxon>
        <taxon>Anthemideae</taxon>
        <taxon>Anthemidinae</taxon>
        <taxon>Tanacetum</taxon>
    </lineage>
</organism>
<dbReference type="Pfam" id="PF07727">
    <property type="entry name" value="RVT_2"/>
    <property type="match status" value="1"/>
</dbReference>
<keyword evidence="8" id="KW-0548">Nucleotidyltransferase</keyword>
<dbReference type="GO" id="GO:0003964">
    <property type="term" value="F:RNA-directed DNA polymerase activity"/>
    <property type="evidence" value="ECO:0007669"/>
    <property type="project" value="UniProtKB-KW"/>
</dbReference>
<dbReference type="GO" id="GO:0003887">
    <property type="term" value="F:DNA-directed DNA polymerase activity"/>
    <property type="evidence" value="ECO:0007669"/>
    <property type="project" value="UniProtKB-KW"/>
</dbReference>
<dbReference type="GO" id="GO:0015074">
    <property type="term" value="P:DNA integration"/>
    <property type="evidence" value="ECO:0007669"/>
    <property type="project" value="UniProtKB-KW"/>
</dbReference>
<keyword evidence="2" id="KW-0479">Metal-binding</keyword>
<feature type="region of interest" description="Disordered" evidence="11">
    <location>
        <begin position="275"/>
        <end position="328"/>
    </location>
</feature>
<dbReference type="InterPro" id="IPR039537">
    <property type="entry name" value="Retrotran_Ty1/copia-like"/>
</dbReference>
<sequence>MKDIAASEVRKKLELVQKEKDSIQLTVERLENASKSLDKLIKSQIVDNCKKGLGYNVVPPPYTGNFMPLKPNLPYLRLDEFVKESVVENSQAKIDIEKPKEVWKNNDSLIIEDWVSDNKEEEVTQPKDKGVIDSGCLRHMHWNMSYLIDYEKIDEDMLLLKGTPKEGKSLEKAEAVSTACYVQNRVLVVKPHNKTPYELLHGRTPTLGFMRPFRCHVTNLNTIDHLGKFDGKADESFFVGYSLNSNAFRVFNSRTRIVEENLHIRFSENIPNVVGTQSNGFADPKSSHDDGSKPLSDARKKVDDDPRKENKCNDQEKVDNADNTNHVNVAGTSEVNVVNENISIKLQFDPNMPALEDVNTFKFLRYDEDDGAEADMNNLDSIIQVSPIPTTRIHKDHPLDQIEEEVYVCQPPGYEDLYFPNRVYKVKKALYGLHQAPRAWFSEDKTASTPMVTQKPLLKDEDCEEVDVHMYRSMIGSLMYLTSSRPDIMCACVRYQVNPKVSHLHDVKRILGILTIDGRKLVLLGITYYCWAKVNAARKPRKDTEVPQPSGPTETITDEAVREEWGDRLVRATTTAYSLEAKQESGNITKTRSKATPNEAGSSRTTLGDGLRVKKLEKKGGSRTHKLKRLLKIGRKAIVVSSDEESFGEDDVTKQGMKIADIDANEGITLVDETIKNQGSSILMRINSTTPKEKGVVIQDSAKRSEEKRNKPPIKAQQRKIMCNYLKNMEGYKLNDLKLKDFDKVQEMFDKALKRVNTFKDFRTELVKGRVEGSEKRAGDELAQESSKKQKVDEDKERANLKQLMKVIPEEEEIAIDAIPLAGMIVGIKSHLNAVGVTAAHIEVTTAQLELVLLMEVKTASTKVSTARRVSAAQELQENILSSLLVQKVNAAGRVAAAKRNTLSS</sequence>
<evidence type="ECO:0000256" key="9">
    <source>
        <dbReference type="ARBA" id="ARBA00023172"/>
    </source>
</evidence>
<dbReference type="GO" id="GO:0016787">
    <property type="term" value="F:hydrolase activity"/>
    <property type="evidence" value="ECO:0007669"/>
    <property type="project" value="UniProtKB-KW"/>
</dbReference>
<feature type="domain" description="Reverse transcriptase Ty1/copia-type" evidence="12">
    <location>
        <begin position="401"/>
        <end position="442"/>
    </location>
</feature>
<evidence type="ECO:0000313" key="14">
    <source>
        <dbReference type="EMBL" id="GEU83719.1"/>
    </source>
</evidence>
<dbReference type="GO" id="GO:0006310">
    <property type="term" value="P:DNA recombination"/>
    <property type="evidence" value="ECO:0007669"/>
    <property type="project" value="UniProtKB-KW"/>
</dbReference>
<protein>
    <submittedName>
        <fullName evidence="14">Retrovirus-related Pol polyprotein from transposon TNT 1-94</fullName>
    </submittedName>
</protein>
<evidence type="ECO:0000256" key="1">
    <source>
        <dbReference type="ARBA" id="ARBA00022722"/>
    </source>
</evidence>
<feature type="domain" description="Retroviral polymerase SH3-like" evidence="13">
    <location>
        <begin position="223"/>
        <end position="269"/>
    </location>
</feature>
<dbReference type="GO" id="GO:0046872">
    <property type="term" value="F:metal ion binding"/>
    <property type="evidence" value="ECO:0007669"/>
    <property type="project" value="UniProtKB-KW"/>
</dbReference>